<reference evidence="2 3" key="1">
    <citation type="submission" date="2018-05" db="EMBL/GenBank/DDBJ databases">
        <title>Genome sequencing and assembly of the regulated plant pathogen Lachnellula willkommii and related sister species for the development of diagnostic species identification markers.</title>
        <authorList>
            <person name="Giroux E."/>
            <person name="Bilodeau G."/>
        </authorList>
    </citation>
    <scope>NUCLEOTIDE SEQUENCE [LARGE SCALE GENOMIC DNA]</scope>
    <source>
        <strain evidence="2 3">CBS 268.59</strain>
    </source>
</reference>
<evidence type="ECO:0000313" key="2">
    <source>
        <dbReference type="EMBL" id="TVY83117.1"/>
    </source>
</evidence>
<gene>
    <name evidence="2" type="primary">het-6_29</name>
    <name evidence="2" type="ORF">LSUE1_G001576</name>
</gene>
<dbReference type="EMBL" id="QGMK01000231">
    <property type="protein sequence ID" value="TVY83117.1"/>
    <property type="molecule type" value="Genomic_DNA"/>
</dbReference>
<sequence>VDPSQLLLRPPQFMSSHYAQLGFHTPGDFRLLYLLPSLENGKLACQLSVASLNHAPAYTALSYTWASPPTLPATASASSPDPTFHTMSLNEQPFSVAQNLFDALNVLRSRNISVVWIDAICINQDDLEERGKQVLEMRRIYSIADTVFVWLGSEVPSTSTACEFIDYLFAMSQLPDKAQQVQAAQEHDVRFRSFENWAAFNEFLKRYYWSRAWIVQEIAMARKLLLVCGPHEVSWIKLVAVVQFLSDTWAYWNLTETSSVDTPAFNRIKGLDYFQSAETRKPRHLLQVLVISRRTISTDPRDALYSKLGLAYDGSTLVREPSYTLETAQVFKRLVKDYVSETSSLDIICLAENLRKQSVLSLPSWTPDWTISAGTMPIKASVHQPEAAWLDFHASGLLQANVRFSENMDGLHCDGFQIDSVDGLGGSCPRHLYANNLADGLVQPISQKTAYGTTQEMLRALCQTLSLAIYWDGAERKHKRLPLDAENLLCKHGSEWDLGVDVSKGAFQTWYDTDRKLLFGEYTIQEHVARGYGAGAGRPDSPISWTQFEGMRGAVMYHRRLMITSQGYIGLVPAATKRGDCVCVLLGCSNPVILRKLESGREESYELIGECYIHGMMDGEAVENLIREGLIQQKFTLV</sequence>
<dbReference type="Pfam" id="PF26639">
    <property type="entry name" value="Het-6_barrel"/>
    <property type="match status" value="1"/>
</dbReference>
<feature type="non-terminal residue" evidence="2">
    <location>
        <position position="1"/>
    </location>
</feature>
<evidence type="ECO:0000259" key="1">
    <source>
        <dbReference type="Pfam" id="PF06985"/>
    </source>
</evidence>
<name>A0A8T9CEY0_9HELO</name>
<dbReference type="InterPro" id="IPR052895">
    <property type="entry name" value="HetReg/Transcr_Mod"/>
</dbReference>
<proteinExistence type="predicted"/>
<comment type="caution">
    <text evidence="2">The sequence shown here is derived from an EMBL/GenBank/DDBJ whole genome shotgun (WGS) entry which is preliminary data.</text>
</comment>
<dbReference type="Pfam" id="PF06985">
    <property type="entry name" value="HET"/>
    <property type="match status" value="1"/>
</dbReference>
<evidence type="ECO:0000313" key="3">
    <source>
        <dbReference type="Proteomes" id="UP000469558"/>
    </source>
</evidence>
<feature type="domain" description="Heterokaryon incompatibility" evidence="1">
    <location>
        <begin position="58"/>
        <end position="217"/>
    </location>
</feature>
<keyword evidence="3" id="KW-1185">Reference proteome</keyword>
<protein>
    <submittedName>
        <fullName evidence="2">Heterokaryon incompatibility protein 6 OR allele</fullName>
    </submittedName>
</protein>
<dbReference type="OrthoDB" id="2157530at2759"/>
<dbReference type="InterPro" id="IPR010730">
    <property type="entry name" value="HET"/>
</dbReference>
<dbReference type="PANTHER" id="PTHR24148:SF64">
    <property type="entry name" value="HETEROKARYON INCOMPATIBILITY DOMAIN-CONTAINING PROTEIN"/>
    <property type="match status" value="1"/>
</dbReference>
<accession>A0A8T9CEY0</accession>
<dbReference type="PANTHER" id="PTHR24148">
    <property type="entry name" value="ANKYRIN REPEAT DOMAIN-CONTAINING PROTEIN 39 HOMOLOG-RELATED"/>
    <property type="match status" value="1"/>
</dbReference>
<dbReference type="Proteomes" id="UP000469558">
    <property type="component" value="Unassembled WGS sequence"/>
</dbReference>
<dbReference type="AlphaFoldDB" id="A0A8T9CEY0"/>
<organism evidence="2 3">
    <name type="scientific">Lachnellula suecica</name>
    <dbReference type="NCBI Taxonomy" id="602035"/>
    <lineage>
        <taxon>Eukaryota</taxon>
        <taxon>Fungi</taxon>
        <taxon>Dikarya</taxon>
        <taxon>Ascomycota</taxon>
        <taxon>Pezizomycotina</taxon>
        <taxon>Leotiomycetes</taxon>
        <taxon>Helotiales</taxon>
        <taxon>Lachnaceae</taxon>
        <taxon>Lachnellula</taxon>
    </lineage>
</organism>